<accession>A0A9D1TWX1</accession>
<feature type="binding site" evidence="9">
    <location>
        <begin position="314"/>
        <end position="316"/>
    </location>
    <ligand>
        <name>GTP</name>
        <dbReference type="ChEBI" id="CHEBI:37565"/>
    </ligand>
</feature>
<proteinExistence type="inferred from homology"/>
<protein>
    <recommendedName>
        <fullName evidence="9">GTPase Obg</fullName>
        <ecNumber evidence="9">3.6.5.-</ecNumber>
    </recommendedName>
    <alternativeName>
        <fullName evidence="9">GTP-binding protein Obg</fullName>
    </alternativeName>
</protein>
<feature type="domain" description="OBG-type G" evidence="10">
    <location>
        <begin position="163"/>
        <end position="333"/>
    </location>
</feature>
<evidence type="ECO:0000256" key="2">
    <source>
        <dbReference type="ARBA" id="ARBA00007699"/>
    </source>
</evidence>
<evidence type="ECO:0000256" key="4">
    <source>
        <dbReference type="ARBA" id="ARBA00022723"/>
    </source>
</evidence>
<sequence>MAAQTNFIDIATIWLHAGKGGDGAVSFHREKFVAAGGPDGGDGGRGGDIVFVVDDHLSTLMDFRYKRKYTAEAGGNGRGSNCHGANAPDLVIKVPMGTVIKDTASGLVIADLSSHEPVVVAKGGRGGYGNAHFATPTRQVPKFAKPGMPGEDIQVTLELKLIADVGLIGFPNVGKSTLISTISAARPKIANYHFTTLVPTLGVVSVGEGASFVCADIPGLIEGASEGVGLGHDFLRHVERCRLLLHVVDVSGSECRDPKDDFEKINQELARFSPALAARPQMVVGNKCDLATPEQIEDFRAYIEGQGLTFLPISAATMQGVKALPGLVYNRLKDIPPVPVFAAEYKKPEAKPDGRAFAITRLEAHRWSVDAPWLERILDGSNVDDYESLQFFQRQLGESGILDALVEKGVEENDTILIGDYQFDYIF</sequence>
<feature type="domain" description="Obg" evidence="12">
    <location>
        <begin position="5"/>
        <end position="162"/>
    </location>
</feature>
<dbReference type="PROSITE" id="PS00905">
    <property type="entry name" value="GTP1_OBG"/>
    <property type="match status" value="1"/>
</dbReference>
<dbReference type="InterPro" id="IPR036346">
    <property type="entry name" value="GTP-bd_prot_GTP1/OBG_C_sf"/>
</dbReference>
<evidence type="ECO:0000259" key="10">
    <source>
        <dbReference type="PROSITE" id="PS51710"/>
    </source>
</evidence>
<dbReference type="Pfam" id="PF01926">
    <property type="entry name" value="MMR_HSR1"/>
    <property type="match status" value="1"/>
</dbReference>
<dbReference type="InterPro" id="IPR006074">
    <property type="entry name" value="GTP1-OBG_CS"/>
</dbReference>
<feature type="domain" description="OCT" evidence="11">
    <location>
        <begin position="349"/>
        <end position="427"/>
    </location>
</feature>
<dbReference type="Pfam" id="PF01018">
    <property type="entry name" value="GTP1_OBG"/>
    <property type="match status" value="1"/>
</dbReference>
<dbReference type="PROSITE" id="PS51710">
    <property type="entry name" value="G_OBG"/>
    <property type="match status" value="1"/>
</dbReference>
<comment type="similarity">
    <text evidence="2 9">Belongs to the TRAFAC class OBG-HflX-like GTPase superfamily. OBG GTPase family.</text>
</comment>
<dbReference type="InterPro" id="IPR015349">
    <property type="entry name" value="OCT_dom"/>
</dbReference>
<dbReference type="InterPro" id="IPR027417">
    <property type="entry name" value="P-loop_NTPase"/>
</dbReference>
<dbReference type="NCBIfam" id="TIGR02729">
    <property type="entry name" value="Obg_CgtA"/>
    <property type="match status" value="1"/>
</dbReference>
<feature type="binding site" evidence="9">
    <location>
        <begin position="194"/>
        <end position="198"/>
    </location>
    <ligand>
        <name>GTP</name>
        <dbReference type="ChEBI" id="CHEBI:37565"/>
    </ligand>
</feature>
<dbReference type="PANTHER" id="PTHR11702:SF31">
    <property type="entry name" value="MITOCHONDRIAL RIBOSOME-ASSOCIATED GTPASE 2"/>
    <property type="match status" value="1"/>
</dbReference>
<dbReference type="AlphaFoldDB" id="A0A9D1TWX1"/>
<dbReference type="InterPro" id="IPR031167">
    <property type="entry name" value="G_OBG"/>
</dbReference>
<dbReference type="GO" id="GO:0042254">
    <property type="term" value="P:ribosome biogenesis"/>
    <property type="evidence" value="ECO:0007669"/>
    <property type="project" value="UniProtKB-UniRule"/>
</dbReference>
<dbReference type="SUPFAM" id="SSF52540">
    <property type="entry name" value="P-loop containing nucleoside triphosphate hydrolases"/>
    <property type="match status" value="1"/>
</dbReference>
<evidence type="ECO:0000256" key="6">
    <source>
        <dbReference type="ARBA" id="ARBA00022801"/>
    </source>
</evidence>
<comment type="function">
    <text evidence="9">An essential GTPase which binds GTP, GDP and possibly (p)ppGpp with moderate affinity, with high nucleotide exchange rates and a fairly low GTP hydrolysis rate. Plays a role in control of the cell cycle, stress response, ribosome biogenesis and in those bacteria that undergo differentiation, in morphogenesis control.</text>
</comment>
<dbReference type="GO" id="GO:0003924">
    <property type="term" value="F:GTPase activity"/>
    <property type="evidence" value="ECO:0007669"/>
    <property type="project" value="UniProtKB-UniRule"/>
</dbReference>
<dbReference type="NCBIfam" id="TIGR03595">
    <property type="entry name" value="Obg_CgtA_exten"/>
    <property type="match status" value="1"/>
</dbReference>
<dbReference type="Pfam" id="PF09269">
    <property type="entry name" value="DUF1967"/>
    <property type="match status" value="1"/>
</dbReference>
<gene>
    <name evidence="13" type="primary">obgE</name>
    <name evidence="9" type="synonym">obg</name>
    <name evidence="13" type="ORF">H9890_08205</name>
</gene>
<dbReference type="InterPro" id="IPR006073">
    <property type="entry name" value="GTP-bd"/>
</dbReference>
<dbReference type="PROSITE" id="PS51881">
    <property type="entry name" value="OCT"/>
    <property type="match status" value="1"/>
</dbReference>
<evidence type="ECO:0000313" key="14">
    <source>
        <dbReference type="Proteomes" id="UP000823933"/>
    </source>
</evidence>
<keyword evidence="5 9" id="KW-0547">Nucleotide-binding</keyword>
<dbReference type="Gene3D" id="3.30.300.350">
    <property type="entry name" value="GTP-binding protein OBG, C-terminal domain"/>
    <property type="match status" value="1"/>
</dbReference>
<dbReference type="Gene3D" id="3.40.50.300">
    <property type="entry name" value="P-loop containing nucleotide triphosphate hydrolases"/>
    <property type="match status" value="1"/>
</dbReference>
<keyword evidence="3 9" id="KW-0963">Cytoplasm</keyword>
<evidence type="ECO:0000256" key="7">
    <source>
        <dbReference type="ARBA" id="ARBA00022842"/>
    </source>
</evidence>
<reference evidence="13" key="1">
    <citation type="journal article" date="2021" name="PeerJ">
        <title>Extensive microbial diversity within the chicken gut microbiome revealed by metagenomics and culture.</title>
        <authorList>
            <person name="Gilroy R."/>
            <person name="Ravi A."/>
            <person name="Getino M."/>
            <person name="Pursley I."/>
            <person name="Horton D.L."/>
            <person name="Alikhan N.F."/>
            <person name="Baker D."/>
            <person name="Gharbi K."/>
            <person name="Hall N."/>
            <person name="Watson M."/>
            <person name="Adriaenssens E.M."/>
            <person name="Foster-Nyarko E."/>
            <person name="Jarju S."/>
            <person name="Secka A."/>
            <person name="Antonio M."/>
            <person name="Oren A."/>
            <person name="Chaudhuri R.R."/>
            <person name="La Ragione R."/>
            <person name="Hildebrand F."/>
            <person name="Pallen M.J."/>
        </authorList>
    </citation>
    <scope>NUCLEOTIDE SEQUENCE</scope>
    <source>
        <strain evidence="13">ChiHcolR34-3080</strain>
    </source>
</reference>
<feature type="binding site" evidence="9">
    <location>
        <position position="176"/>
    </location>
    <ligand>
        <name>Mg(2+)</name>
        <dbReference type="ChEBI" id="CHEBI:18420"/>
    </ligand>
</feature>
<dbReference type="GO" id="GO:0005525">
    <property type="term" value="F:GTP binding"/>
    <property type="evidence" value="ECO:0007669"/>
    <property type="project" value="UniProtKB-UniRule"/>
</dbReference>
<keyword evidence="7 9" id="KW-0460">Magnesium</keyword>
<dbReference type="NCBIfam" id="NF008955">
    <property type="entry name" value="PRK12297.1"/>
    <property type="match status" value="1"/>
</dbReference>
<keyword evidence="6 9" id="KW-0378">Hydrolase</keyword>
<dbReference type="Proteomes" id="UP000823933">
    <property type="component" value="Unassembled WGS sequence"/>
</dbReference>
<evidence type="ECO:0000256" key="8">
    <source>
        <dbReference type="ARBA" id="ARBA00023134"/>
    </source>
</evidence>
<reference evidence="13" key="2">
    <citation type="submission" date="2021-04" db="EMBL/GenBank/DDBJ databases">
        <authorList>
            <person name="Gilroy R."/>
        </authorList>
    </citation>
    <scope>NUCLEOTIDE SEQUENCE</scope>
    <source>
        <strain evidence="13">ChiHcolR34-3080</strain>
    </source>
</reference>
<comment type="cofactor">
    <cofactor evidence="1 9">
        <name>Mg(2+)</name>
        <dbReference type="ChEBI" id="CHEBI:18420"/>
    </cofactor>
</comment>
<dbReference type="InterPro" id="IPR006169">
    <property type="entry name" value="GTP1_OBG_dom"/>
</dbReference>
<dbReference type="HAMAP" id="MF_01454">
    <property type="entry name" value="GTPase_Obg"/>
    <property type="match status" value="1"/>
</dbReference>
<evidence type="ECO:0000256" key="1">
    <source>
        <dbReference type="ARBA" id="ARBA00001946"/>
    </source>
</evidence>
<dbReference type="InterPro" id="IPR014100">
    <property type="entry name" value="GTP-bd_Obg/CgtA"/>
</dbReference>
<feature type="binding site" evidence="9">
    <location>
        <begin position="169"/>
        <end position="176"/>
    </location>
    <ligand>
        <name>GTP</name>
        <dbReference type="ChEBI" id="CHEBI:37565"/>
    </ligand>
</feature>
<name>A0A9D1TWX1_9FIRM</name>
<feature type="binding site" evidence="9">
    <location>
        <position position="196"/>
    </location>
    <ligand>
        <name>Mg(2+)</name>
        <dbReference type="ChEBI" id="CHEBI:18420"/>
    </ligand>
</feature>
<comment type="subcellular location">
    <subcellularLocation>
        <location evidence="9">Cytoplasm</location>
    </subcellularLocation>
</comment>
<dbReference type="FunFam" id="2.70.210.12:FF:000001">
    <property type="entry name" value="GTPase Obg"/>
    <property type="match status" value="1"/>
</dbReference>
<dbReference type="SUPFAM" id="SSF82051">
    <property type="entry name" value="Obg GTP-binding protein N-terminal domain"/>
    <property type="match status" value="1"/>
</dbReference>
<evidence type="ECO:0000313" key="13">
    <source>
        <dbReference type="EMBL" id="HIW09362.1"/>
    </source>
</evidence>
<dbReference type="NCBIfam" id="NF008954">
    <property type="entry name" value="PRK12296.1"/>
    <property type="match status" value="1"/>
</dbReference>
<evidence type="ECO:0000259" key="11">
    <source>
        <dbReference type="PROSITE" id="PS51881"/>
    </source>
</evidence>
<dbReference type="SUPFAM" id="SSF102741">
    <property type="entry name" value="Obg GTP-binding protein C-terminal domain"/>
    <property type="match status" value="1"/>
</dbReference>
<dbReference type="PRINTS" id="PR00326">
    <property type="entry name" value="GTP1OBG"/>
</dbReference>
<dbReference type="EMBL" id="DXHQ01000095">
    <property type="protein sequence ID" value="HIW09362.1"/>
    <property type="molecule type" value="Genomic_DNA"/>
</dbReference>
<feature type="binding site" evidence="9">
    <location>
        <begin position="286"/>
        <end position="289"/>
    </location>
    <ligand>
        <name>GTP</name>
        <dbReference type="ChEBI" id="CHEBI:37565"/>
    </ligand>
</feature>
<dbReference type="InterPro" id="IPR045086">
    <property type="entry name" value="OBG_GTPase"/>
</dbReference>
<keyword evidence="8 9" id="KW-0342">GTP-binding</keyword>
<dbReference type="GO" id="GO:0000287">
    <property type="term" value="F:magnesium ion binding"/>
    <property type="evidence" value="ECO:0007669"/>
    <property type="project" value="InterPro"/>
</dbReference>
<dbReference type="Gene3D" id="2.70.210.12">
    <property type="entry name" value="GTP1/OBG domain"/>
    <property type="match status" value="1"/>
</dbReference>
<feature type="binding site" evidence="9">
    <location>
        <begin position="216"/>
        <end position="219"/>
    </location>
    <ligand>
        <name>GTP</name>
        <dbReference type="ChEBI" id="CHEBI:37565"/>
    </ligand>
</feature>
<organism evidence="13 14">
    <name type="scientific">Candidatus Faecalibacterium intestinigallinarum</name>
    <dbReference type="NCBI Taxonomy" id="2838581"/>
    <lineage>
        <taxon>Bacteria</taxon>
        <taxon>Bacillati</taxon>
        <taxon>Bacillota</taxon>
        <taxon>Clostridia</taxon>
        <taxon>Eubacteriales</taxon>
        <taxon>Oscillospiraceae</taxon>
        <taxon>Faecalibacterium</taxon>
    </lineage>
</organism>
<dbReference type="GO" id="GO:0005737">
    <property type="term" value="C:cytoplasm"/>
    <property type="evidence" value="ECO:0007669"/>
    <property type="project" value="UniProtKB-SubCell"/>
</dbReference>
<evidence type="ECO:0000256" key="9">
    <source>
        <dbReference type="HAMAP-Rule" id="MF_01454"/>
    </source>
</evidence>
<dbReference type="NCBIfam" id="NF008956">
    <property type="entry name" value="PRK12299.1"/>
    <property type="match status" value="1"/>
</dbReference>
<dbReference type="PANTHER" id="PTHR11702">
    <property type="entry name" value="DEVELOPMENTALLY REGULATED GTP-BINDING PROTEIN-RELATED"/>
    <property type="match status" value="1"/>
</dbReference>
<evidence type="ECO:0000256" key="5">
    <source>
        <dbReference type="ARBA" id="ARBA00022741"/>
    </source>
</evidence>
<dbReference type="CDD" id="cd01898">
    <property type="entry name" value="Obg"/>
    <property type="match status" value="1"/>
</dbReference>
<dbReference type="InterPro" id="IPR036726">
    <property type="entry name" value="GTP1_OBG_dom_sf"/>
</dbReference>
<keyword evidence="4 9" id="KW-0479">Metal-binding</keyword>
<comment type="subunit">
    <text evidence="9">Monomer.</text>
</comment>
<dbReference type="PROSITE" id="PS51883">
    <property type="entry name" value="OBG"/>
    <property type="match status" value="1"/>
</dbReference>
<evidence type="ECO:0000256" key="3">
    <source>
        <dbReference type="ARBA" id="ARBA00022490"/>
    </source>
</evidence>
<evidence type="ECO:0000259" key="12">
    <source>
        <dbReference type="PROSITE" id="PS51883"/>
    </source>
</evidence>
<comment type="caution">
    <text evidence="13">The sequence shown here is derived from an EMBL/GenBank/DDBJ whole genome shotgun (WGS) entry which is preliminary data.</text>
</comment>
<dbReference type="EC" id="3.6.5.-" evidence="9"/>